<feature type="non-terminal residue" evidence="4">
    <location>
        <position position="1"/>
    </location>
</feature>
<gene>
    <name evidence="4" type="ORF">OFUS_LOCUS21888</name>
</gene>
<dbReference type="Pfam" id="PF07714">
    <property type="entry name" value="PK_Tyr_Ser-Thr"/>
    <property type="match status" value="1"/>
</dbReference>
<dbReference type="GO" id="GO:0043235">
    <property type="term" value="C:receptor complex"/>
    <property type="evidence" value="ECO:0007669"/>
    <property type="project" value="TreeGrafter"/>
</dbReference>
<dbReference type="PANTHER" id="PTHR24416">
    <property type="entry name" value="TYROSINE-PROTEIN KINASE RECEPTOR"/>
    <property type="match status" value="1"/>
</dbReference>
<feature type="domain" description="Protein kinase" evidence="3">
    <location>
        <begin position="80"/>
        <end position="200"/>
    </location>
</feature>
<protein>
    <recommendedName>
        <fullName evidence="3">Protein kinase domain-containing protein</fullName>
    </recommendedName>
</protein>
<dbReference type="GO" id="GO:0005886">
    <property type="term" value="C:plasma membrane"/>
    <property type="evidence" value="ECO:0007669"/>
    <property type="project" value="TreeGrafter"/>
</dbReference>
<evidence type="ECO:0000256" key="2">
    <source>
        <dbReference type="PROSITE-ProRule" id="PRU10141"/>
    </source>
</evidence>
<dbReference type="InterPro" id="IPR011009">
    <property type="entry name" value="Kinase-like_dom_sf"/>
</dbReference>
<dbReference type="OrthoDB" id="4062651at2759"/>
<organism evidence="4 5">
    <name type="scientific">Owenia fusiformis</name>
    <name type="common">Polychaete worm</name>
    <dbReference type="NCBI Taxonomy" id="6347"/>
    <lineage>
        <taxon>Eukaryota</taxon>
        <taxon>Metazoa</taxon>
        <taxon>Spiralia</taxon>
        <taxon>Lophotrochozoa</taxon>
        <taxon>Annelida</taxon>
        <taxon>Polychaeta</taxon>
        <taxon>Sedentaria</taxon>
        <taxon>Canalipalpata</taxon>
        <taxon>Sabellida</taxon>
        <taxon>Oweniida</taxon>
        <taxon>Oweniidae</taxon>
        <taxon>Owenia</taxon>
    </lineage>
</organism>
<feature type="binding site" evidence="2">
    <location>
        <position position="114"/>
    </location>
    <ligand>
        <name>ATP</name>
        <dbReference type="ChEBI" id="CHEBI:30616"/>
    </ligand>
</feature>
<name>A0A8S4PUV2_OWEFU</name>
<comment type="caution">
    <text evidence="4">The sequence shown here is derived from an EMBL/GenBank/DDBJ whole genome shotgun (WGS) entry which is preliminary data.</text>
</comment>
<evidence type="ECO:0000313" key="5">
    <source>
        <dbReference type="Proteomes" id="UP000749559"/>
    </source>
</evidence>
<dbReference type="PROSITE" id="PS50011">
    <property type="entry name" value="PROTEIN_KINASE_DOM"/>
    <property type="match status" value="1"/>
</dbReference>
<keyword evidence="5" id="KW-1185">Reference proteome</keyword>
<evidence type="ECO:0000256" key="1">
    <source>
        <dbReference type="ARBA" id="ARBA00004167"/>
    </source>
</evidence>
<reference evidence="4" key="1">
    <citation type="submission" date="2022-03" db="EMBL/GenBank/DDBJ databases">
        <authorList>
            <person name="Martin C."/>
        </authorList>
    </citation>
    <scope>NUCLEOTIDE SEQUENCE</scope>
</reference>
<comment type="subcellular location">
    <subcellularLocation>
        <location evidence="1">Membrane</location>
        <topology evidence="1">Single-pass membrane protein</topology>
    </subcellularLocation>
</comment>
<dbReference type="GO" id="GO:0005524">
    <property type="term" value="F:ATP binding"/>
    <property type="evidence" value="ECO:0007669"/>
    <property type="project" value="UniProtKB-UniRule"/>
</dbReference>
<dbReference type="GO" id="GO:0004714">
    <property type="term" value="F:transmembrane receptor protein tyrosine kinase activity"/>
    <property type="evidence" value="ECO:0007669"/>
    <property type="project" value="TreeGrafter"/>
</dbReference>
<keyword evidence="2" id="KW-0547">Nucleotide-binding</keyword>
<dbReference type="AlphaFoldDB" id="A0A8S4PUV2"/>
<evidence type="ECO:0000259" key="3">
    <source>
        <dbReference type="PROSITE" id="PS50011"/>
    </source>
</evidence>
<dbReference type="Proteomes" id="UP000749559">
    <property type="component" value="Unassembled WGS sequence"/>
</dbReference>
<dbReference type="InterPro" id="IPR017441">
    <property type="entry name" value="Protein_kinase_ATP_BS"/>
</dbReference>
<dbReference type="Gene3D" id="3.30.200.20">
    <property type="entry name" value="Phosphorylase Kinase, domain 1"/>
    <property type="match status" value="1"/>
</dbReference>
<dbReference type="InterPro" id="IPR000719">
    <property type="entry name" value="Prot_kinase_dom"/>
</dbReference>
<sequence>VLSIAFLLWRRRFNRTTEKGETREHQLEKIEPNRPTANRSFADGSDNLAYETIGRCDDPTEERTYDSVPRENFEISSSQLKLEKEIGKGEFGVVWKGQGKNIPLCDKVVDVAIKTLKDPSEKNKGDFLKELAVMKLLSHPNVVSLVACCTKNDPYYIVVEYMENGSLKDFLKKNRADGNKVYDNLHSGTKSLTSKQLLLF</sequence>
<keyword evidence="2" id="KW-0067">ATP-binding</keyword>
<feature type="non-terminal residue" evidence="4">
    <location>
        <position position="200"/>
    </location>
</feature>
<dbReference type="GO" id="GO:0007169">
    <property type="term" value="P:cell surface receptor protein tyrosine kinase signaling pathway"/>
    <property type="evidence" value="ECO:0007669"/>
    <property type="project" value="TreeGrafter"/>
</dbReference>
<dbReference type="PROSITE" id="PS00107">
    <property type="entry name" value="PROTEIN_KINASE_ATP"/>
    <property type="match status" value="1"/>
</dbReference>
<dbReference type="SUPFAM" id="SSF56112">
    <property type="entry name" value="Protein kinase-like (PK-like)"/>
    <property type="match status" value="1"/>
</dbReference>
<evidence type="ECO:0000313" key="4">
    <source>
        <dbReference type="EMBL" id="CAH1797644.1"/>
    </source>
</evidence>
<dbReference type="InterPro" id="IPR001245">
    <property type="entry name" value="Ser-Thr/Tyr_kinase_cat_dom"/>
</dbReference>
<dbReference type="InterPro" id="IPR050122">
    <property type="entry name" value="RTK"/>
</dbReference>
<proteinExistence type="predicted"/>
<accession>A0A8S4PUV2</accession>
<dbReference type="PANTHER" id="PTHR24416:SF621">
    <property type="entry name" value="TYROSINE KINASE RECEPTOR CAD96CA"/>
    <property type="match status" value="1"/>
</dbReference>
<dbReference type="EMBL" id="CAIIXF020000010">
    <property type="protein sequence ID" value="CAH1797644.1"/>
    <property type="molecule type" value="Genomic_DNA"/>
</dbReference>